<evidence type="ECO:0000313" key="3">
    <source>
        <dbReference type="EMBL" id="ARE88046.1"/>
    </source>
</evidence>
<proteinExistence type="predicted"/>
<reference evidence="2 4" key="1">
    <citation type="submission" date="2016-10" db="EMBL/GenBank/DDBJ databases">
        <title>Complete Genome Sequence of Acetogen Clostridium formicoaceticum ATCC 27076.</title>
        <authorList>
            <person name="Bao T."/>
            <person name="Cheng C."/>
            <person name="Zhao J."/>
            <person name="Yang S.-T."/>
            <person name="Wang J."/>
            <person name="Wang M."/>
        </authorList>
    </citation>
    <scope>NUCLEOTIDE SEQUENCE [LARGE SCALE GENOMIC DNA]</scope>
    <source>
        <strain evidence="2 4">ATCC 27076</strain>
    </source>
</reference>
<reference evidence="3 5" key="2">
    <citation type="submission" date="2017-03" db="EMBL/GenBank/DDBJ databases">
        <title>Complete sequence of Clostridium formicaceticum DSM 92.</title>
        <authorList>
            <person name="Poehlein A."/>
            <person name="Karl M."/>
            <person name="Bengelsdorf F.R."/>
            <person name="Duerre P."/>
            <person name="Daniel R."/>
        </authorList>
    </citation>
    <scope>NUCLEOTIDE SEQUENCE [LARGE SCALE GENOMIC DNA]</scope>
    <source>
        <strain evidence="3 5">DSM 92</strain>
    </source>
</reference>
<dbReference type="NCBIfam" id="TIGR01908">
    <property type="entry name" value="cas_CXXC_CXXC"/>
    <property type="match status" value="1"/>
</dbReference>
<evidence type="ECO:0000313" key="2">
    <source>
        <dbReference type="EMBL" id="AOY77483.1"/>
    </source>
</evidence>
<sequence>MGEKIRLEMSDWLYNAGLVGLYNVLKHSGDKVDYAEQYMELDLSLLENFEEKYFKYFINKYQAYLSYFKIVSYESTIKYHEDKNFETFEEEDLEVLNNYIKNVVKYYLNSNSYRAAYELINDEVDILELAKELQIIKIRKKESIKDKDSEIKNMFQQLKVIISYCNKDNYRKYLAGKNVIYTIIKHSWDGVCFLNPQTKEKDIYLDYKNYFIEPVKEYIDKKATNEKFNCFTCGRNIKDLKNDLSFLNNIGFDVSRKSSHTWNFSNDIAVCPICKLVLSCTPAGITYVYDKGIYINDNNSFQEAVNINNKVKSEILQEHKADKLLTYRALVNSIQDQFQDKVKYELADIQVVRYEEGQYRFNILSKKALCIIRQSQNDLNNIIHSGFKEINTYFNIYELVINRILNNHNLFTLIQKLLVYKLSNPKDCRFNTSQLVSILNINFRCLEGMDYMKNTDKDIIKNANISGYYLREQYKEKGAQDKLNGISYRLLNALKTNNKDMFMDTLLNCYLYSQKTVPSIFLEALKDDEKYKTIGYAFVTGLIEGKESTKKNGGDE</sequence>
<dbReference type="RefSeq" id="WP_070971043.1">
    <property type="nucleotide sequence ID" value="NZ_CP017603.1"/>
</dbReference>
<dbReference type="KEGG" id="cfm:BJL90_17450"/>
<evidence type="ECO:0000259" key="1">
    <source>
        <dbReference type="Pfam" id="PF09706"/>
    </source>
</evidence>
<gene>
    <name evidence="2" type="ORF">BJL90_17450</name>
    <name evidence="3" type="ORF">CLFO_24470</name>
</gene>
<organism evidence="3 5">
    <name type="scientific">Clostridium formicaceticum</name>
    <dbReference type="NCBI Taxonomy" id="1497"/>
    <lineage>
        <taxon>Bacteria</taxon>
        <taxon>Bacillati</taxon>
        <taxon>Bacillota</taxon>
        <taxon>Clostridia</taxon>
        <taxon>Eubacteriales</taxon>
        <taxon>Clostridiaceae</taxon>
        <taxon>Clostridium</taxon>
    </lineage>
</organism>
<dbReference type="EMBL" id="CP017603">
    <property type="protein sequence ID" value="AOY77483.1"/>
    <property type="molecule type" value="Genomic_DNA"/>
</dbReference>
<dbReference type="EMBL" id="CP020559">
    <property type="protein sequence ID" value="ARE88046.1"/>
    <property type="molecule type" value="Genomic_DNA"/>
</dbReference>
<feature type="domain" description="CRISPR-associated protein CXXC-CXXC" evidence="1">
    <location>
        <begin position="226"/>
        <end position="286"/>
    </location>
</feature>
<name>A0AAC9RL73_9CLOT</name>
<accession>A0AAC9RL73</accession>
<dbReference type="Pfam" id="PF09706">
    <property type="entry name" value="Cas_CXXC_CXXC"/>
    <property type="match status" value="1"/>
</dbReference>
<protein>
    <submittedName>
        <fullName evidence="3">CRISPR-associated protein (Cas_CXXC_CXXC)</fullName>
    </submittedName>
    <submittedName>
        <fullName evidence="2">Type I-B CRISPR-associated protein Cas8b1/Cst1</fullName>
    </submittedName>
</protein>
<dbReference type="InterPro" id="IPR010180">
    <property type="entry name" value="CRISPR-assoc_prot_CXXC-CXXC"/>
</dbReference>
<dbReference type="Proteomes" id="UP000192478">
    <property type="component" value="Chromosome"/>
</dbReference>
<evidence type="ECO:0000313" key="4">
    <source>
        <dbReference type="Proteomes" id="UP000177894"/>
    </source>
</evidence>
<dbReference type="InterPro" id="IPR019121">
    <property type="entry name" value="CRISPR-assoc_CXXC-CXXC_dom"/>
</dbReference>
<dbReference type="AlphaFoldDB" id="A0AAC9RL73"/>
<dbReference type="Proteomes" id="UP000177894">
    <property type="component" value="Chromosome"/>
</dbReference>
<evidence type="ECO:0000313" key="5">
    <source>
        <dbReference type="Proteomes" id="UP000192478"/>
    </source>
</evidence>
<keyword evidence="4" id="KW-1185">Reference proteome</keyword>
<dbReference type="CDD" id="cd09754">
    <property type="entry name" value="Cas8a1_I-A"/>
    <property type="match status" value="1"/>
</dbReference>